<evidence type="ECO:0000313" key="1">
    <source>
        <dbReference type="EMBL" id="GME94248.1"/>
    </source>
</evidence>
<gene>
    <name evidence="1" type="ORF">Cboi01_000344900</name>
</gene>
<accession>A0ACB5TTG3</accession>
<evidence type="ECO:0000313" key="2">
    <source>
        <dbReference type="Proteomes" id="UP001165101"/>
    </source>
</evidence>
<keyword evidence="2" id="KW-1185">Reference proteome</keyword>
<reference evidence="1" key="1">
    <citation type="submission" date="2023-04" db="EMBL/GenBank/DDBJ databases">
        <title>Candida boidinii NBRC 1967.</title>
        <authorList>
            <person name="Ichikawa N."/>
            <person name="Sato H."/>
            <person name="Tonouchi N."/>
        </authorList>
    </citation>
    <scope>NUCLEOTIDE SEQUENCE</scope>
    <source>
        <strain evidence="1">NBRC 1967</strain>
    </source>
</reference>
<dbReference type="Proteomes" id="UP001165101">
    <property type="component" value="Unassembled WGS sequence"/>
</dbReference>
<name>A0ACB5TTG3_CANBO</name>
<proteinExistence type="predicted"/>
<dbReference type="EMBL" id="BSXV01001892">
    <property type="protein sequence ID" value="GME94248.1"/>
    <property type="molecule type" value="Genomic_DNA"/>
</dbReference>
<organism evidence="1 2">
    <name type="scientific">Candida boidinii</name>
    <name type="common">Yeast</name>
    <dbReference type="NCBI Taxonomy" id="5477"/>
    <lineage>
        <taxon>Eukaryota</taxon>
        <taxon>Fungi</taxon>
        <taxon>Dikarya</taxon>
        <taxon>Ascomycota</taxon>
        <taxon>Saccharomycotina</taxon>
        <taxon>Pichiomycetes</taxon>
        <taxon>Pichiales</taxon>
        <taxon>Pichiaceae</taxon>
        <taxon>Ogataea</taxon>
        <taxon>Ogataea/Candida clade</taxon>
    </lineage>
</organism>
<comment type="caution">
    <text evidence="1">The sequence shown here is derived from an EMBL/GenBank/DDBJ whole genome shotgun (WGS) entry which is preliminary data.</text>
</comment>
<protein>
    <submittedName>
        <fullName evidence="1">Unnamed protein product</fullName>
    </submittedName>
</protein>
<sequence>MSDEQQSQLSNTHTAVDPNAIPEKEQQQQQPIYYGEPTVLAVPATGTLTVGYYEKSTRGRKFANPAPAGLAVLATTLFCLGLILSGAHSVTNPGVLAGAFFFCGGLIMIICGIWSIVIDNVFASVLFLCYGGFFASFGTLVTDVFGVVSAYADTPAELNSALGLYLSGWTVFGFMLWTATFKSTIPIFVLLFCVWFFLLLYTIAVFGAHVGCQTAAGVFCFIASACGFYASYCGLTDAANSYAPVPEHKKFFLMPDSWAREPIDPATTV</sequence>